<dbReference type="KEGG" id="smx:SM11_chr0392"/>
<dbReference type="HOGENOM" id="CLU_2013734_0_0_5"/>
<dbReference type="EMBL" id="CP001830">
    <property type="protein sequence ID" value="AEH77674.1"/>
    <property type="molecule type" value="Genomic_DNA"/>
</dbReference>
<dbReference type="Proteomes" id="UP000009045">
    <property type="component" value="Chromosome"/>
</dbReference>
<reference evidence="1 2" key="1">
    <citation type="journal article" date="2011" name="J. Biotechnol.">
        <title>The complete genome sequence of the dominant Sinorhizobium meliloti field isolate SM11 extends the S. meliloti pan-genome.</title>
        <authorList>
            <person name="Schneiker-Bekel S."/>
            <person name="Wibberg D."/>
            <person name="Bekel T."/>
            <person name="Blom J."/>
            <person name="Linke B."/>
            <person name="Neuweger H."/>
            <person name="Stiens M."/>
            <person name="Vorholter F.J."/>
            <person name="Weidner S."/>
            <person name="Goesmann A."/>
            <person name="Puhler A."/>
            <person name="Schluter A."/>
        </authorList>
    </citation>
    <scope>NUCLEOTIDE SEQUENCE [LARGE SCALE GENOMIC DNA]</scope>
    <source>
        <strain evidence="1 2">SM11</strain>
    </source>
</reference>
<organism evidence="1 2">
    <name type="scientific">Sinorhizobium meliloti (strain SM11)</name>
    <dbReference type="NCBI Taxonomy" id="707241"/>
    <lineage>
        <taxon>Bacteria</taxon>
        <taxon>Pseudomonadati</taxon>
        <taxon>Pseudomonadota</taxon>
        <taxon>Alphaproteobacteria</taxon>
        <taxon>Hyphomicrobiales</taxon>
        <taxon>Rhizobiaceae</taxon>
        <taxon>Sinorhizobium/Ensifer group</taxon>
        <taxon>Sinorhizobium</taxon>
    </lineage>
</organism>
<proteinExistence type="predicted"/>
<protein>
    <submittedName>
        <fullName evidence="1">Uncharacterized protein</fullName>
    </submittedName>
</protein>
<evidence type="ECO:0000313" key="1">
    <source>
        <dbReference type="EMBL" id="AEH77674.1"/>
    </source>
</evidence>
<dbReference type="PATRIC" id="fig|707241.3.peg.409"/>
<accession>F7X950</accession>
<sequence length="123" mass="13379">MAQAFSVRRRNQPALRVFLLRLTARVGPLGLCPAEGGVSNTMSKQTVEFAGEAVGALIPENGRLRFMAVKFSVWSLEGQLFATPDEARKAVAVIHGLKEGRAVFDNRPLPLGGYQTTPISELR</sequence>
<name>F7X950_SINMM</name>
<gene>
    <name evidence="1" type="ordered locus">SM11_chr0392</name>
</gene>
<evidence type="ECO:0000313" key="2">
    <source>
        <dbReference type="Proteomes" id="UP000009045"/>
    </source>
</evidence>
<dbReference type="AlphaFoldDB" id="F7X950"/>